<dbReference type="EMBL" id="RJJE01000002">
    <property type="protein sequence ID" value="RNI32415.1"/>
    <property type="molecule type" value="Genomic_DNA"/>
</dbReference>
<evidence type="ECO:0000256" key="1">
    <source>
        <dbReference type="SAM" id="MobiDB-lite"/>
    </source>
</evidence>
<accession>A0A3M9N4U2</accession>
<gene>
    <name evidence="2" type="ORF">EFA69_03575</name>
</gene>
<dbReference type="OrthoDB" id="893865at2"/>
<protein>
    <submittedName>
        <fullName evidence="2">Uncharacterized protein</fullName>
    </submittedName>
</protein>
<evidence type="ECO:0000313" key="2">
    <source>
        <dbReference type="EMBL" id="RNI32415.1"/>
    </source>
</evidence>
<comment type="caution">
    <text evidence="2">The sequence shown here is derived from an EMBL/GenBank/DDBJ whole genome shotgun (WGS) entry which is preliminary data.</text>
</comment>
<evidence type="ECO:0000313" key="3">
    <source>
        <dbReference type="Proteomes" id="UP000271010"/>
    </source>
</evidence>
<dbReference type="AlphaFoldDB" id="A0A3M9N4U2"/>
<keyword evidence="3" id="KW-1185">Reference proteome</keyword>
<organism evidence="2 3">
    <name type="scientific">Rufibacter immobilis</name>
    <dbReference type="NCBI Taxonomy" id="1348778"/>
    <lineage>
        <taxon>Bacteria</taxon>
        <taxon>Pseudomonadati</taxon>
        <taxon>Bacteroidota</taxon>
        <taxon>Cytophagia</taxon>
        <taxon>Cytophagales</taxon>
        <taxon>Hymenobacteraceae</taxon>
        <taxon>Rufibacter</taxon>
    </lineage>
</organism>
<reference evidence="2 3" key="1">
    <citation type="submission" date="2018-11" db="EMBL/GenBank/DDBJ databases">
        <title>Rufibacter latericius sp. nov., isolated from water in Baiyang Lake.</title>
        <authorList>
            <person name="Yang Y."/>
        </authorList>
    </citation>
    <scope>NUCLEOTIDE SEQUENCE [LARGE SCALE GENOMIC DNA]</scope>
    <source>
        <strain evidence="2 3">MCC P1</strain>
    </source>
</reference>
<name>A0A3M9N4U2_9BACT</name>
<sequence>MFVRNFTRYSALFLLLLFTRVMTPNELLLRLHAHEHTQEERPHDESQTHIGQKHTHCHTDNLFHAPFQPSEAVVLPTPFSFEVSYGAAAPQPGYVTSSSSYFLRGPPATQHA</sequence>
<dbReference type="Proteomes" id="UP000271010">
    <property type="component" value="Unassembled WGS sequence"/>
</dbReference>
<feature type="compositionally biased region" description="Basic and acidic residues" evidence="1">
    <location>
        <begin position="36"/>
        <end position="47"/>
    </location>
</feature>
<proteinExistence type="predicted"/>
<feature type="region of interest" description="Disordered" evidence="1">
    <location>
        <begin position="36"/>
        <end position="55"/>
    </location>
</feature>